<dbReference type="InterPro" id="IPR043129">
    <property type="entry name" value="ATPase_NBD"/>
</dbReference>
<evidence type="ECO:0000313" key="4">
    <source>
        <dbReference type="EMBL" id="KAK0414290.1"/>
    </source>
</evidence>
<evidence type="ECO:0000313" key="5">
    <source>
        <dbReference type="Proteomes" id="UP001175271"/>
    </source>
</evidence>
<evidence type="ECO:0000256" key="2">
    <source>
        <dbReference type="ARBA" id="ARBA00005665"/>
    </source>
</evidence>
<reference evidence="4" key="1">
    <citation type="submission" date="2023-06" db="EMBL/GenBank/DDBJ databases">
        <title>Genomic analysis of the entomopathogenic nematode Steinernema hermaphroditum.</title>
        <authorList>
            <person name="Schwarz E.M."/>
            <person name="Heppert J.K."/>
            <person name="Baniya A."/>
            <person name="Schwartz H.T."/>
            <person name="Tan C.-H."/>
            <person name="Antoshechkin I."/>
            <person name="Sternberg P.W."/>
            <person name="Goodrich-Blair H."/>
            <person name="Dillman A.R."/>
        </authorList>
    </citation>
    <scope>NUCLEOTIDE SEQUENCE</scope>
    <source>
        <strain evidence="4">PS9179</strain>
        <tissue evidence="4">Whole animal</tissue>
    </source>
</reference>
<accession>A0AA39LYT8</accession>
<dbReference type="PANTHER" id="PTHR11937">
    <property type="entry name" value="ACTIN"/>
    <property type="match status" value="1"/>
</dbReference>
<dbReference type="SUPFAM" id="SSF53067">
    <property type="entry name" value="Actin-like ATPase domain"/>
    <property type="match status" value="2"/>
</dbReference>
<organism evidence="4 5">
    <name type="scientific">Steinernema hermaphroditum</name>
    <dbReference type="NCBI Taxonomy" id="289476"/>
    <lineage>
        <taxon>Eukaryota</taxon>
        <taxon>Metazoa</taxon>
        <taxon>Ecdysozoa</taxon>
        <taxon>Nematoda</taxon>
        <taxon>Chromadorea</taxon>
        <taxon>Rhabditida</taxon>
        <taxon>Tylenchina</taxon>
        <taxon>Panagrolaimomorpha</taxon>
        <taxon>Strongyloidoidea</taxon>
        <taxon>Steinernematidae</taxon>
        <taxon>Steinernema</taxon>
    </lineage>
</organism>
<keyword evidence="5" id="KW-1185">Reference proteome</keyword>
<dbReference type="SMART" id="SM00268">
    <property type="entry name" value="ACTIN"/>
    <property type="match status" value="1"/>
</dbReference>
<dbReference type="AlphaFoldDB" id="A0AA39LYT8"/>
<dbReference type="Gene3D" id="3.90.640.10">
    <property type="entry name" value="Actin, Chain A, domain 4"/>
    <property type="match status" value="1"/>
</dbReference>
<dbReference type="GO" id="GO:0005737">
    <property type="term" value="C:cytoplasm"/>
    <property type="evidence" value="ECO:0007669"/>
    <property type="project" value="UniProtKB-SubCell"/>
</dbReference>
<dbReference type="Proteomes" id="UP001175271">
    <property type="component" value="Unassembled WGS sequence"/>
</dbReference>
<name>A0AA39LYT8_9BILA</name>
<proteinExistence type="inferred from homology"/>
<dbReference type="GO" id="GO:0005634">
    <property type="term" value="C:nucleus"/>
    <property type="evidence" value="ECO:0007669"/>
    <property type="project" value="UniProtKB-ARBA"/>
</dbReference>
<dbReference type="CDD" id="cd10210">
    <property type="entry name" value="ASKHA_NBD_Arp6"/>
    <property type="match status" value="1"/>
</dbReference>
<gene>
    <name evidence="4" type="ORF">QR680_007251</name>
</gene>
<dbReference type="FunFam" id="3.90.640.10:FF:000014">
    <property type="entry name" value="Putative actin-related protein 6"/>
    <property type="match status" value="1"/>
</dbReference>
<comment type="caution">
    <text evidence="4">The sequence shown here is derived from an EMBL/GenBank/DDBJ whole genome shotgun (WGS) entry which is preliminary data.</text>
</comment>
<dbReference type="Pfam" id="PF00022">
    <property type="entry name" value="Actin"/>
    <property type="match status" value="1"/>
</dbReference>
<evidence type="ECO:0000256" key="1">
    <source>
        <dbReference type="ARBA" id="ARBA00004496"/>
    </source>
</evidence>
<dbReference type="Gene3D" id="3.30.420.40">
    <property type="match status" value="2"/>
</dbReference>
<dbReference type="EMBL" id="JAUCMV010000003">
    <property type="protein sequence ID" value="KAK0414290.1"/>
    <property type="molecule type" value="Genomic_DNA"/>
</dbReference>
<sequence>MPLSRLVAPVCLFACLVEMDPEFLSLLFTRKTMQTLVIDNGSHTVKAGFTTSDTPMVVHNSVVKAQSIKNRVFAGPEFEKVKERVSLTFTSPFEKGYITNWGTQMSIWDPLFGEDCLNIDPKSTRLMLTDPLDVLQVIKDKSPEIVFEVYGFQALKKAGGPVCVGIPLELHPPEPHLCLVVDCGHLATHFVPMMNGQILKGGVKQLRLGGKHLTDKLKEWISYRHLNVQNDVYLVNECKEKSCFVSQNFSDDERTIALNNIVCDYTLPDFYELYEGVLHEPNSKTVSKYIYAQSFKMGMERIAVPEIMFNPNDIGVNSLGVAEGIWHTLQQLPEKYHGRILKNIILVGGTTKFPGFKKKLETDLRSMVPAIYNVEVRQPENPDTHIWQCAKRVAEFDEDPYGFVTKEEYYEHGLKNCLWRFDRNTTLF</sequence>
<comment type="similarity">
    <text evidence="2">Belongs to the actin family. ARP6 subfamily.</text>
</comment>
<protein>
    <submittedName>
        <fullName evidence="4">Uncharacterized protein</fullName>
    </submittedName>
</protein>
<dbReference type="InterPro" id="IPR004000">
    <property type="entry name" value="Actin"/>
</dbReference>
<comment type="subcellular location">
    <subcellularLocation>
        <location evidence="1">Cytoplasm</location>
    </subcellularLocation>
</comment>
<keyword evidence="3" id="KW-0963">Cytoplasm</keyword>
<evidence type="ECO:0000256" key="3">
    <source>
        <dbReference type="ARBA" id="ARBA00022490"/>
    </source>
</evidence>